<gene>
    <name evidence="1" type="ORF">CIRG_09731</name>
</gene>
<evidence type="ECO:0000313" key="2">
    <source>
        <dbReference type="Proteomes" id="UP000054565"/>
    </source>
</evidence>
<name>A0A0J6YLP1_COCIT</name>
<dbReference type="Proteomes" id="UP000054565">
    <property type="component" value="Unassembled WGS sequence"/>
</dbReference>
<reference evidence="2" key="1">
    <citation type="journal article" date="2010" name="Genome Res.">
        <title>Population genomic sequencing of Coccidioides fungi reveals recent hybridization and transposon control.</title>
        <authorList>
            <person name="Neafsey D.E."/>
            <person name="Barker B.M."/>
            <person name="Sharpton T.J."/>
            <person name="Stajich J.E."/>
            <person name="Park D.J."/>
            <person name="Whiston E."/>
            <person name="Hung C.-Y."/>
            <person name="McMahan C."/>
            <person name="White J."/>
            <person name="Sykes S."/>
            <person name="Heiman D."/>
            <person name="Young S."/>
            <person name="Zeng Q."/>
            <person name="Abouelleil A."/>
            <person name="Aftuck L."/>
            <person name="Bessette D."/>
            <person name="Brown A."/>
            <person name="FitzGerald M."/>
            <person name="Lui A."/>
            <person name="Macdonald J.P."/>
            <person name="Priest M."/>
            <person name="Orbach M.J."/>
            <person name="Galgiani J.N."/>
            <person name="Kirkland T.N."/>
            <person name="Cole G.T."/>
            <person name="Birren B.W."/>
            <person name="Henn M.R."/>
            <person name="Taylor J.W."/>
            <person name="Rounsley S.D."/>
        </authorList>
    </citation>
    <scope>NUCLEOTIDE SEQUENCE [LARGE SCALE GENOMIC DNA]</scope>
    <source>
        <strain evidence="2">RMSCC 2394</strain>
    </source>
</reference>
<organism evidence="1 2">
    <name type="scientific">Coccidioides immitis RMSCC 2394</name>
    <dbReference type="NCBI Taxonomy" id="404692"/>
    <lineage>
        <taxon>Eukaryota</taxon>
        <taxon>Fungi</taxon>
        <taxon>Dikarya</taxon>
        <taxon>Ascomycota</taxon>
        <taxon>Pezizomycotina</taxon>
        <taxon>Eurotiomycetes</taxon>
        <taxon>Eurotiomycetidae</taxon>
        <taxon>Onygenales</taxon>
        <taxon>Onygenaceae</taxon>
        <taxon>Coccidioides</taxon>
    </lineage>
</organism>
<proteinExistence type="predicted"/>
<accession>A0A0J6YLP1</accession>
<sequence>MRPGTLKLNRRGSQCTLQARLSWDSRVGGGLAVGGIEALSSGDEPAAWVAVEWIGTGGSSHVDHPSVPCGWQSYVIRGDGMLRAKPPLVPPQPQTPSQRSCCCCRCGPIPVPVRLASTGYRG</sequence>
<evidence type="ECO:0000313" key="1">
    <source>
        <dbReference type="EMBL" id="KMP09561.1"/>
    </source>
</evidence>
<dbReference type="AlphaFoldDB" id="A0A0J6YLP1"/>
<dbReference type="EMBL" id="DS028099">
    <property type="protein sequence ID" value="KMP09561.1"/>
    <property type="molecule type" value="Genomic_DNA"/>
</dbReference>
<protein>
    <submittedName>
        <fullName evidence="1">Uncharacterized protein</fullName>
    </submittedName>
</protein>